<protein>
    <submittedName>
        <fullName evidence="2">Secreted protein</fullName>
    </submittedName>
</protein>
<name>A0A914ZXT3_PARUN</name>
<dbReference type="Proteomes" id="UP000887569">
    <property type="component" value="Unplaced"/>
</dbReference>
<dbReference type="AlphaFoldDB" id="A0A914ZXT3"/>
<evidence type="ECO:0000313" key="1">
    <source>
        <dbReference type="Proteomes" id="UP000887569"/>
    </source>
</evidence>
<keyword evidence="1" id="KW-1185">Reference proteome</keyword>
<evidence type="ECO:0000313" key="2">
    <source>
        <dbReference type="WBParaSite" id="PgE014_g003_t02"/>
    </source>
</evidence>
<accession>A0A914ZXT3</accession>
<proteinExistence type="predicted"/>
<organism evidence="1 2">
    <name type="scientific">Parascaris univalens</name>
    <name type="common">Nematode worm</name>
    <dbReference type="NCBI Taxonomy" id="6257"/>
    <lineage>
        <taxon>Eukaryota</taxon>
        <taxon>Metazoa</taxon>
        <taxon>Ecdysozoa</taxon>
        <taxon>Nematoda</taxon>
        <taxon>Chromadorea</taxon>
        <taxon>Rhabditida</taxon>
        <taxon>Spirurina</taxon>
        <taxon>Ascaridomorpha</taxon>
        <taxon>Ascaridoidea</taxon>
        <taxon>Ascarididae</taxon>
        <taxon>Parascaris</taxon>
    </lineage>
</organism>
<sequence>MICPRHLMSVKGSHSCILLIVGSVSGHREEGFDVTRSTSLCFAAKRGKSFHATHQRAICNTFRAFLLAHTKGDNCILFALLQRALNSPHNPPALRHHFLCLVECSTERISPNSDP</sequence>
<reference evidence="2" key="1">
    <citation type="submission" date="2022-11" db="UniProtKB">
        <authorList>
            <consortium name="WormBaseParasite"/>
        </authorList>
    </citation>
    <scope>IDENTIFICATION</scope>
</reference>
<dbReference type="WBParaSite" id="PgE014_g003_t02">
    <property type="protein sequence ID" value="PgE014_g003_t02"/>
    <property type="gene ID" value="PgE014_g003"/>
</dbReference>